<sequence length="314" mass="36023">MLFGPLPQVRFEKDDFIVKIEYLKVFIDLAETLNFTQTAKNVNLTQSAISQIVRSLEGELDVSLFNRTNRRVVLTESGIIFYNDIQSVIRKYDLAVERAQKANDQTQNALTIGYTGTDFELRYISEMIKRFNSTHIKPRFNLLNLNHNVLKEKLQSFDCDLIFQTEDSIEKLPDIAFTPLIFGHFICALPNNHYLARRKVVTMQNMKNETIILLDDQFCPPKQATLQKEIKRLCPDAKYLIADSLLICHTMLKSGLGISVLPDMIISADNEITVKPFMNDTTLCYGLAYLKSSQKKLIKPFLKTAQHISDLYQA</sequence>
<comment type="similarity">
    <text evidence="1">Belongs to the LysR transcriptional regulatory family.</text>
</comment>
<dbReference type="SUPFAM" id="SSF53850">
    <property type="entry name" value="Periplasmic binding protein-like II"/>
    <property type="match status" value="1"/>
</dbReference>
<evidence type="ECO:0000256" key="3">
    <source>
        <dbReference type="ARBA" id="ARBA00023125"/>
    </source>
</evidence>
<feature type="domain" description="HTH lysR-type" evidence="5">
    <location>
        <begin position="18"/>
        <end position="75"/>
    </location>
</feature>
<dbReference type="InterPro" id="IPR005119">
    <property type="entry name" value="LysR_subst-bd"/>
</dbReference>
<keyword evidence="7" id="KW-1185">Reference proteome</keyword>
<dbReference type="CDD" id="cd05466">
    <property type="entry name" value="PBP2_LTTR_substrate"/>
    <property type="match status" value="1"/>
</dbReference>
<dbReference type="Proteomes" id="UP000051442">
    <property type="component" value="Unassembled WGS sequence"/>
</dbReference>
<evidence type="ECO:0000313" key="6">
    <source>
        <dbReference type="EMBL" id="KRN17932.1"/>
    </source>
</evidence>
<dbReference type="PROSITE" id="PS50931">
    <property type="entry name" value="HTH_LYSR"/>
    <property type="match status" value="1"/>
</dbReference>
<dbReference type="PANTHER" id="PTHR30346:SF0">
    <property type="entry name" value="HCA OPERON TRANSCRIPTIONAL ACTIVATOR HCAR"/>
    <property type="match status" value="1"/>
</dbReference>
<proteinExistence type="inferred from homology"/>
<keyword evidence="2" id="KW-0805">Transcription regulation</keyword>
<dbReference type="Pfam" id="PF00126">
    <property type="entry name" value="HTH_1"/>
    <property type="match status" value="1"/>
</dbReference>
<dbReference type="PRINTS" id="PR00039">
    <property type="entry name" value="HTHLYSR"/>
</dbReference>
<name>A0A0R2EZT1_9LACO</name>
<dbReference type="PATRIC" id="fig|1423804.4.peg.2670"/>
<dbReference type="InterPro" id="IPR036390">
    <property type="entry name" value="WH_DNA-bd_sf"/>
</dbReference>
<dbReference type="SUPFAM" id="SSF46785">
    <property type="entry name" value="Winged helix' DNA-binding domain"/>
    <property type="match status" value="1"/>
</dbReference>
<dbReference type="Gene3D" id="3.40.190.10">
    <property type="entry name" value="Periplasmic binding protein-like II"/>
    <property type="match status" value="2"/>
</dbReference>
<dbReference type="AlphaFoldDB" id="A0A0R2EZT1"/>
<dbReference type="OrthoDB" id="119203at2"/>
<protein>
    <submittedName>
        <fullName evidence="6">Hth-type transcriptional regulator alsr (Als operon regulatoryprotein)</fullName>
    </submittedName>
</protein>
<evidence type="ECO:0000259" key="5">
    <source>
        <dbReference type="PROSITE" id="PS50931"/>
    </source>
</evidence>
<evidence type="ECO:0000256" key="1">
    <source>
        <dbReference type="ARBA" id="ARBA00009437"/>
    </source>
</evidence>
<dbReference type="InterPro" id="IPR000847">
    <property type="entry name" value="LysR_HTH_N"/>
</dbReference>
<dbReference type="InterPro" id="IPR036388">
    <property type="entry name" value="WH-like_DNA-bd_sf"/>
</dbReference>
<keyword evidence="3" id="KW-0238">DNA-binding</keyword>
<dbReference type="PANTHER" id="PTHR30346">
    <property type="entry name" value="TRANSCRIPTIONAL DUAL REGULATOR HCAR-RELATED"/>
    <property type="match status" value="1"/>
</dbReference>
<organism evidence="6 7">
    <name type="scientific">Secundilactobacillus similis DSM 23365 = JCM 2765</name>
    <dbReference type="NCBI Taxonomy" id="1423804"/>
    <lineage>
        <taxon>Bacteria</taxon>
        <taxon>Bacillati</taxon>
        <taxon>Bacillota</taxon>
        <taxon>Bacilli</taxon>
        <taxon>Lactobacillales</taxon>
        <taxon>Lactobacillaceae</taxon>
        <taxon>Secundilactobacillus</taxon>
    </lineage>
</organism>
<dbReference type="GO" id="GO:0032993">
    <property type="term" value="C:protein-DNA complex"/>
    <property type="evidence" value="ECO:0007669"/>
    <property type="project" value="TreeGrafter"/>
</dbReference>
<comment type="caution">
    <text evidence="6">The sequence shown here is derived from an EMBL/GenBank/DDBJ whole genome shotgun (WGS) entry which is preliminary data.</text>
</comment>
<dbReference type="GO" id="GO:0003677">
    <property type="term" value="F:DNA binding"/>
    <property type="evidence" value="ECO:0007669"/>
    <property type="project" value="UniProtKB-KW"/>
</dbReference>
<dbReference type="GO" id="GO:0003700">
    <property type="term" value="F:DNA-binding transcription factor activity"/>
    <property type="evidence" value="ECO:0007669"/>
    <property type="project" value="InterPro"/>
</dbReference>
<reference evidence="6 7" key="1">
    <citation type="journal article" date="2015" name="Genome Announc.">
        <title>Expanding the biotechnology potential of lactobacilli through comparative genomics of 213 strains and associated genera.</title>
        <authorList>
            <person name="Sun Z."/>
            <person name="Harris H.M."/>
            <person name="McCann A."/>
            <person name="Guo C."/>
            <person name="Argimon S."/>
            <person name="Zhang W."/>
            <person name="Yang X."/>
            <person name="Jeffery I.B."/>
            <person name="Cooney J.C."/>
            <person name="Kagawa T.F."/>
            <person name="Liu W."/>
            <person name="Song Y."/>
            <person name="Salvetti E."/>
            <person name="Wrobel A."/>
            <person name="Rasinkangas P."/>
            <person name="Parkhill J."/>
            <person name="Rea M.C."/>
            <person name="O'Sullivan O."/>
            <person name="Ritari J."/>
            <person name="Douillard F.P."/>
            <person name="Paul Ross R."/>
            <person name="Yang R."/>
            <person name="Briner A.E."/>
            <person name="Felis G.E."/>
            <person name="de Vos W.M."/>
            <person name="Barrangou R."/>
            <person name="Klaenhammer T.R."/>
            <person name="Caufield P.W."/>
            <person name="Cui Y."/>
            <person name="Zhang H."/>
            <person name="O'Toole P.W."/>
        </authorList>
    </citation>
    <scope>NUCLEOTIDE SEQUENCE [LARGE SCALE GENOMIC DNA]</scope>
    <source>
        <strain evidence="6 7">DSM 23365</strain>
    </source>
</reference>
<evidence type="ECO:0000256" key="2">
    <source>
        <dbReference type="ARBA" id="ARBA00023015"/>
    </source>
</evidence>
<keyword evidence="4" id="KW-0804">Transcription</keyword>
<dbReference type="Pfam" id="PF03466">
    <property type="entry name" value="LysR_substrate"/>
    <property type="match status" value="1"/>
</dbReference>
<accession>A0A0R2EZT1</accession>
<dbReference type="STRING" id="1423804.FD14_GL002469"/>
<dbReference type="Gene3D" id="1.10.10.10">
    <property type="entry name" value="Winged helix-like DNA-binding domain superfamily/Winged helix DNA-binding domain"/>
    <property type="match status" value="1"/>
</dbReference>
<evidence type="ECO:0000256" key="4">
    <source>
        <dbReference type="ARBA" id="ARBA00023163"/>
    </source>
</evidence>
<gene>
    <name evidence="6" type="ORF">FD14_GL002469</name>
</gene>
<evidence type="ECO:0000313" key="7">
    <source>
        <dbReference type="Proteomes" id="UP000051442"/>
    </source>
</evidence>
<dbReference type="FunFam" id="1.10.10.10:FF:000001">
    <property type="entry name" value="LysR family transcriptional regulator"/>
    <property type="match status" value="1"/>
</dbReference>
<dbReference type="EMBL" id="AYZM01000170">
    <property type="protein sequence ID" value="KRN17932.1"/>
    <property type="molecule type" value="Genomic_DNA"/>
</dbReference>